<dbReference type="InterPro" id="IPR055411">
    <property type="entry name" value="LRR_FXL15/At3g58940/PEG3-like"/>
</dbReference>
<feature type="domain" description="F-box" evidence="1">
    <location>
        <begin position="16"/>
        <end position="51"/>
    </location>
</feature>
<evidence type="ECO:0000259" key="2">
    <source>
        <dbReference type="Pfam" id="PF24758"/>
    </source>
</evidence>
<dbReference type="SUPFAM" id="SSF81383">
    <property type="entry name" value="F-box domain"/>
    <property type="match status" value="1"/>
</dbReference>
<dbReference type="Gene3D" id="3.80.10.10">
    <property type="entry name" value="Ribonuclease Inhibitor"/>
    <property type="match status" value="1"/>
</dbReference>
<dbReference type="PANTHER" id="PTHR31293:SF12">
    <property type="entry name" value="RNI-LIKE SUPERFAMILY PROTEIN"/>
    <property type="match status" value="1"/>
</dbReference>
<dbReference type="InterPro" id="IPR032675">
    <property type="entry name" value="LRR_dom_sf"/>
</dbReference>
<evidence type="ECO:0000313" key="3">
    <source>
        <dbReference type="EMBL" id="KAL1219373.1"/>
    </source>
</evidence>
<accession>A0ABD1BQ99</accession>
<dbReference type="EMBL" id="JBANAX010000183">
    <property type="protein sequence ID" value="KAL1219373.1"/>
    <property type="molecule type" value="Genomic_DNA"/>
</dbReference>
<proteinExistence type="predicted"/>
<comment type="caution">
    <text evidence="3">The sequence shown here is derived from an EMBL/GenBank/DDBJ whole genome shotgun (WGS) entry which is preliminary data.</text>
</comment>
<dbReference type="InterPro" id="IPR001810">
    <property type="entry name" value="F-box_dom"/>
</dbReference>
<gene>
    <name evidence="3" type="ORF">V5N11_007902</name>
</gene>
<name>A0ABD1BQ99_CARAN</name>
<feature type="domain" description="F-box/LRR-repeat protein 15/At3g58940/PEG3-like LRR" evidence="2">
    <location>
        <begin position="138"/>
        <end position="237"/>
    </location>
</feature>
<dbReference type="SUPFAM" id="SSF52047">
    <property type="entry name" value="RNI-like"/>
    <property type="match status" value="1"/>
</dbReference>
<dbReference type="PANTHER" id="PTHR31293">
    <property type="entry name" value="RNI-LIKE SUPERFAMILY PROTEIN"/>
    <property type="match status" value="1"/>
</dbReference>
<organism evidence="3 4">
    <name type="scientific">Cardamine amara subsp. amara</name>
    <dbReference type="NCBI Taxonomy" id="228776"/>
    <lineage>
        <taxon>Eukaryota</taxon>
        <taxon>Viridiplantae</taxon>
        <taxon>Streptophyta</taxon>
        <taxon>Embryophyta</taxon>
        <taxon>Tracheophyta</taxon>
        <taxon>Spermatophyta</taxon>
        <taxon>Magnoliopsida</taxon>
        <taxon>eudicotyledons</taxon>
        <taxon>Gunneridae</taxon>
        <taxon>Pentapetalae</taxon>
        <taxon>rosids</taxon>
        <taxon>malvids</taxon>
        <taxon>Brassicales</taxon>
        <taxon>Brassicaceae</taxon>
        <taxon>Cardamineae</taxon>
        <taxon>Cardamine</taxon>
    </lineage>
</organism>
<evidence type="ECO:0000259" key="1">
    <source>
        <dbReference type="Pfam" id="PF00646"/>
    </source>
</evidence>
<dbReference type="Proteomes" id="UP001558713">
    <property type="component" value="Unassembled WGS sequence"/>
</dbReference>
<dbReference type="CDD" id="cd22160">
    <property type="entry name" value="F-box_AtFBL13-like"/>
    <property type="match status" value="1"/>
</dbReference>
<dbReference type="Pfam" id="PF24758">
    <property type="entry name" value="LRR_At5g56370"/>
    <property type="match status" value="1"/>
</dbReference>
<keyword evidence="4" id="KW-1185">Reference proteome</keyword>
<evidence type="ECO:0000313" key="4">
    <source>
        <dbReference type="Proteomes" id="UP001558713"/>
    </source>
</evidence>
<dbReference type="InterPro" id="IPR053781">
    <property type="entry name" value="F-box_AtFBL13-like"/>
</dbReference>
<protein>
    <submittedName>
        <fullName evidence="3">FBD-associated F-box protein</fullName>
    </submittedName>
</protein>
<dbReference type="InterPro" id="IPR036047">
    <property type="entry name" value="F-box-like_dom_sf"/>
</dbReference>
<dbReference type="InterPro" id="IPR055294">
    <property type="entry name" value="FBL60-like"/>
</dbReference>
<dbReference type="AlphaFoldDB" id="A0ABD1BQ99"/>
<sequence>MEEEKKGKREEDDDMISKLPDTLISEMILLYLPTKEAVRTSVLSNRWRSLWLLIPGLDLDSCEFLDYNAFSSFINTCLDFSREEKLCLHKLKLSIRKDENENHHVTRWIDFVATRRKLKHLDFECFVKARKCLEVKVMPLRCLEVMPVSLFVCETLLYLRLRRVLFSNSFNEESSVSLPRLKTLRLEQNVYLNETSLESLISYCPVLDDLTIVRRVDDNLKCLRVRSQTLTSLIGIKLYFRGISKDDKEVDFNVVRDYRKWGFFIDAPSEDAEFGSAGCLDQEAASEHIRKLWS</sequence>
<reference evidence="3 4" key="1">
    <citation type="submission" date="2024-04" db="EMBL/GenBank/DDBJ databases">
        <title>Genome assembly C_amara_ONT_v2.</title>
        <authorList>
            <person name="Yant L."/>
            <person name="Moore C."/>
            <person name="Slenker M."/>
        </authorList>
    </citation>
    <scope>NUCLEOTIDE SEQUENCE [LARGE SCALE GENOMIC DNA]</scope>
    <source>
        <tissue evidence="3">Leaf</tissue>
    </source>
</reference>
<dbReference type="Pfam" id="PF00646">
    <property type="entry name" value="F-box"/>
    <property type="match status" value="1"/>
</dbReference>